<dbReference type="CDD" id="cd06850">
    <property type="entry name" value="biotinyl_domain"/>
    <property type="match status" value="1"/>
</dbReference>
<dbReference type="PROSITE" id="PS00867">
    <property type="entry name" value="CPSASE_2"/>
    <property type="match status" value="1"/>
</dbReference>
<dbReference type="Pfam" id="PF02786">
    <property type="entry name" value="CPSase_L_D2"/>
    <property type="match status" value="1"/>
</dbReference>
<feature type="domain" description="Biotin carboxylation" evidence="8">
    <location>
        <begin position="1"/>
        <end position="446"/>
    </location>
</feature>
<dbReference type="EMBL" id="JADNYJ010000017">
    <property type="protein sequence ID" value="KAF8906806.1"/>
    <property type="molecule type" value="Genomic_DNA"/>
</dbReference>
<dbReference type="GO" id="GO:0046872">
    <property type="term" value="F:metal ion binding"/>
    <property type="evidence" value="ECO:0007669"/>
    <property type="project" value="InterPro"/>
</dbReference>
<organism evidence="9 10">
    <name type="scientific">Gymnopilus junonius</name>
    <name type="common">Spectacular rustgill mushroom</name>
    <name type="synonym">Gymnopilus spectabilis subsp. junonius</name>
    <dbReference type="NCBI Taxonomy" id="109634"/>
    <lineage>
        <taxon>Eukaryota</taxon>
        <taxon>Fungi</taxon>
        <taxon>Dikarya</taxon>
        <taxon>Basidiomycota</taxon>
        <taxon>Agaricomycotina</taxon>
        <taxon>Agaricomycetes</taxon>
        <taxon>Agaricomycetidae</taxon>
        <taxon>Agaricales</taxon>
        <taxon>Agaricineae</taxon>
        <taxon>Hymenogastraceae</taxon>
        <taxon>Gymnopilus</taxon>
    </lineage>
</organism>
<evidence type="ECO:0000256" key="4">
    <source>
        <dbReference type="ARBA" id="ARBA00022840"/>
    </source>
</evidence>
<evidence type="ECO:0000256" key="1">
    <source>
        <dbReference type="ARBA" id="ARBA00001953"/>
    </source>
</evidence>
<dbReference type="OrthoDB" id="196847at2759"/>
<dbReference type="InterPro" id="IPR001882">
    <property type="entry name" value="Biotin_BS"/>
</dbReference>
<evidence type="ECO:0000256" key="6">
    <source>
        <dbReference type="PROSITE-ProRule" id="PRU00409"/>
    </source>
</evidence>
<comment type="cofactor">
    <cofactor evidence="1">
        <name>biotin</name>
        <dbReference type="ChEBI" id="CHEBI:57586"/>
    </cofactor>
</comment>
<dbReference type="InterPro" id="IPR005479">
    <property type="entry name" value="CPAse_ATP-bd"/>
</dbReference>
<dbReference type="PROSITE" id="PS50979">
    <property type="entry name" value="BC"/>
    <property type="match status" value="1"/>
</dbReference>
<dbReference type="PANTHER" id="PTHR45007">
    <property type="entry name" value="CARBOXYLASE, PUTATIVE (AFU_ORTHOLOGUE AFUA_5G07570)-RELATED"/>
    <property type="match status" value="1"/>
</dbReference>
<dbReference type="InterPro" id="IPR000089">
    <property type="entry name" value="Biotin_lipoyl"/>
</dbReference>
<sequence length="695" mass="74737">MSFKVLVANRGEMTIYTEGDSSHATFADEAVKLESAADFLNVNIIVDVATSTQCTHLHPGYGFLSESPSLPLALERAGGSIVFIGPSQSALRIASDKMLTRELGDSLGVRIAQGRRVTSVTDVLTFAAEQGPGRGYPVIIKALDGGGGRGIRIVEDENGVGEAFKRCLGESPSKQVFVEKALTGPGWKHIEVQVIGDGRTVNHLWERECSVQRRFQKIVEIAPSRLPRSSIQPLLDASLKMARHLQYRGLGTFEFLFNSHSFEWVFLEINPRVQVEHTITEEITNIDLVRSQLLLFSSTNVTLSSISLDRPLDIPTSFAIQLRLTAEDPRKGYQLSPGLLRASDIFWPGGRGVRIDTWLTIGPNNPDDGDVEWTVGTEFDSLLAKVIVTGASFEEATQKGLGALRQLRVGSRGKVKTNVAVLAGTLAHLDWANGAVDTLWLERKAKDVLDLGEQALRPKPNLALKTRMSSSDASPSGAHAPAAGRNNVVLQPGSLFHLTLTPPASLSDQSSVRSESQSLKHTITLKSIAQNAFPDALSGTFISSFPSIFSANPGSTEVSFTLTQSTSVSVSTGHMELANPNDPQHVAAPMTGKIVEVHPALADILSSRLKPAQKSDSRTLQAALKSSRVRKGDPLLILSVMKMENVVAAPFDGVVGRVGNGVQVGAVMGEGMLICVLENDLLDGSGQGVERLSRL</sequence>
<evidence type="ECO:0000256" key="3">
    <source>
        <dbReference type="ARBA" id="ARBA00022741"/>
    </source>
</evidence>
<dbReference type="GO" id="GO:0016874">
    <property type="term" value="F:ligase activity"/>
    <property type="evidence" value="ECO:0007669"/>
    <property type="project" value="UniProtKB-KW"/>
</dbReference>
<dbReference type="InterPro" id="IPR011761">
    <property type="entry name" value="ATP-grasp"/>
</dbReference>
<dbReference type="Proteomes" id="UP000724874">
    <property type="component" value="Unassembled WGS sequence"/>
</dbReference>
<keyword evidence="4 6" id="KW-0067">ATP-binding</keyword>
<dbReference type="SMART" id="SM00878">
    <property type="entry name" value="Biotin_carb_C"/>
    <property type="match status" value="1"/>
</dbReference>
<dbReference type="SUPFAM" id="SSF52440">
    <property type="entry name" value="PreATP-grasp domain"/>
    <property type="match status" value="1"/>
</dbReference>
<dbReference type="PANTHER" id="PTHR45007:SF1">
    <property type="entry name" value="CARBOXYLASE, PUTATIVE (AFU_ORTHOLOGUE AFUA_5G07570)-RELATED"/>
    <property type="match status" value="1"/>
</dbReference>
<keyword evidence="2" id="KW-0436">Ligase</keyword>
<dbReference type="InterPro" id="IPR016185">
    <property type="entry name" value="PreATP-grasp_dom_sf"/>
</dbReference>
<protein>
    <submittedName>
        <fullName evidence="9">Carboxylase:pyruvate/acetyl-coa/propionyl-CoA</fullName>
    </submittedName>
</protein>
<dbReference type="InterPro" id="IPR011053">
    <property type="entry name" value="Single_hybrid_motif"/>
</dbReference>
<feature type="domain" description="ATP-grasp" evidence="7">
    <location>
        <begin position="101"/>
        <end position="297"/>
    </location>
</feature>
<dbReference type="SUPFAM" id="SSF51230">
    <property type="entry name" value="Single hybrid motif"/>
    <property type="match status" value="1"/>
</dbReference>
<evidence type="ECO:0000256" key="2">
    <source>
        <dbReference type="ARBA" id="ARBA00022598"/>
    </source>
</evidence>
<dbReference type="InterPro" id="IPR011764">
    <property type="entry name" value="Biotin_carboxylation_dom"/>
</dbReference>
<evidence type="ECO:0000256" key="5">
    <source>
        <dbReference type="ARBA" id="ARBA00023267"/>
    </source>
</evidence>
<comment type="caution">
    <text evidence="9">The sequence shown here is derived from an EMBL/GenBank/DDBJ whole genome shotgun (WGS) entry which is preliminary data.</text>
</comment>
<gene>
    <name evidence="9" type="ORF">CPB84DRAFT_1675336</name>
</gene>
<dbReference type="Gene3D" id="2.40.50.100">
    <property type="match status" value="1"/>
</dbReference>
<dbReference type="PROSITE" id="PS00188">
    <property type="entry name" value="BIOTIN"/>
    <property type="match status" value="1"/>
</dbReference>
<dbReference type="Gene3D" id="3.30.470.20">
    <property type="entry name" value="ATP-grasp fold, B domain"/>
    <property type="match status" value="1"/>
</dbReference>
<accession>A0A9P5NU77</accession>
<evidence type="ECO:0000313" key="10">
    <source>
        <dbReference type="Proteomes" id="UP000724874"/>
    </source>
</evidence>
<dbReference type="SUPFAM" id="SSF56059">
    <property type="entry name" value="Glutathione synthetase ATP-binding domain-like"/>
    <property type="match status" value="1"/>
</dbReference>
<dbReference type="PROSITE" id="PS50975">
    <property type="entry name" value="ATP_GRASP"/>
    <property type="match status" value="1"/>
</dbReference>
<dbReference type="Pfam" id="PF02785">
    <property type="entry name" value="Biotin_carb_C"/>
    <property type="match status" value="1"/>
</dbReference>
<evidence type="ECO:0000259" key="7">
    <source>
        <dbReference type="PROSITE" id="PS50975"/>
    </source>
</evidence>
<proteinExistence type="predicted"/>
<dbReference type="InterPro" id="IPR011054">
    <property type="entry name" value="Rudment_hybrid_motif"/>
</dbReference>
<evidence type="ECO:0000259" key="8">
    <source>
        <dbReference type="PROSITE" id="PS50979"/>
    </source>
</evidence>
<dbReference type="InterPro" id="IPR005482">
    <property type="entry name" value="Biotin_COase_C"/>
</dbReference>
<dbReference type="AlphaFoldDB" id="A0A9P5NU77"/>
<evidence type="ECO:0000313" key="9">
    <source>
        <dbReference type="EMBL" id="KAF8906806.1"/>
    </source>
</evidence>
<keyword evidence="5" id="KW-0092">Biotin</keyword>
<keyword evidence="10" id="KW-1185">Reference proteome</keyword>
<dbReference type="GO" id="GO:0005524">
    <property type="term" value="F:ATP binding"/>
    <property type="evidence" value="ECO:0007669"/>
    <property type="project" value="UniProtKB-UniRule"/>
</dbReference>
<reference evidence="9" key="1">
    <citation type="submission" date="2020-11" db="EMBL/GenBank/DDBJ databases">
        <authorList>
            <consortium name="DOE Joint Genome Institute"/>
            <person name="Ahrendt S."/>
            <person name="Riley R."/>
            <person name="Andreopoulos W."/>
            <person name="LaButti K."/>
            <person name="Pangilinan J."/>
            <person name="Ruiz-duenas F.J."/>
            <person name="Barrasa J.M."/>
            <person name="Sanchez-Garcia M."/>
            <person name="Camarero S."/>
            <person name="Miyauchi S."/>
            <person name="Serrano A."/>
            <person name="Linde D."/>
            <person name="Babiker R."/>
            <person name="Drula E."/>
            <person name="Ayuso-Fernandez I."/>
            <person name="Pacheco R."/>
            <person name="Padilla G."/>
            <person name="Ferreira P."/>
            <person name="Barriuso J."/>
            <person name="Kellner H."/>
            <person name="Castanera R."/>
            <person name="Alfaro M."/>
            <person name="Ramirez L."/>
            <person name="Pisabarro A.G."/>
            <person name="Kuo A."/>
            <person name="Tritt A."/>
            <person name="Lipzen A."/>
            <person name="He G."/>
            <person name="Yan M."/>
            <person name="Ng V."/>
            <person name="Cullen D."/>
            <person name="Martin F."/>
            <person name="Rosso M.-N."/>
            <person name="Henrissat B."/>
            <person name="Hibbett D."/>
            <person name="Martinez A.T."/>
            <person name="Grigoriev I.V."/>
        </authorList>
    </citation>
    <scope>NUCLEOTIDE SEQUENCE</scope>
    <source>
        <strain evidence="9">AH 44721</strain>
    </source>
</reference>
<dbReference type="InterPro" id="IPR005481">
    <property type="entry name" value="BC-like_N"/>
</dbReference>
<name>A0A9P5NU77_GYMJU</name>
<keyword evidence="3 6" id="KW-0547">Nucleotide-binding</keyword>
<dbReference type="Pfam" id="PF00289">
    <property type="entry name" value="Biotin_carb_N"/>
    <property type="match status" value="1"/>
</dbReference>
<dbReference type="SUPFAM" id="SSF51246">
    <property type="entry name" value="Rudiment single hybrid motif"/>
    <property type="match status" value="1"/>
</dbReference>
<dbReference type="Pfam" id="PF00364">
    <property type="entry name" value="Biotin_lipoyl"/>
    <property type="match status" value="1"/>
</dbReference>